<reference evidence="7" key="1">
    <citation type="submission" date="2021-05" db="EMBL/GenBank/DDBJ databases">
        <authorList>
            <person name="Stam R."/>
        </authorList>
    </citation>
    <scope>NUCLEOTIDE SEQUENCE</scope>
    <source>
        <strain evidence="7">CS162</strain>
    </source>
</reference>
<keyword evidence="2 6" id="KW-0812">Transmembrane</keyword>
<sequence>MAGSNQPDLKIRDTPSVDPMLWETATLALPPAYVYTATTGSFQTQLSWSDTPLTNFDVLVPLTLGIKYGKDLTLKPGDPATTMGTVALSVAQEPNLQILFQSVVAGVTPSTGIAPSSSATPGASITSTPSQPSASVPTSETAASTSAVTSGSQPKTTNGGLSTGATAGIAIGCLAAGALLAGLILWFCWRRRGSKTQYSDTNTYALASNEKGFSANAIPLTGEPSSAYTSGGGLPQPLEDKAISGDVSKISNAIKNHVQSYYHTSHVSPGLIDCDDLQALGSSLPISVGTLTTLMGNAATREIALRFIIAWVVVSKIQPSKDPSKSLLPSEVAQCYQAITTGDRGYQAQASLMAHWRVMTAELMQSSYVRNPFSPSDSRHASIQATLATLDNVLQPYADTRMNNGERKRNLEELLKRVALFAFTLFSQPSAWKFEWQEEHGVTSGELCIFPALVQVVDEAGQPVSPPRPFSEAVVRRLDA</sequence>
<feature type="transmembrane region" description="Helical" evidence="6">
    <location>
        <begin position="167"/>
        <end position="189"/>
    </location>
</feature>
<dbReference type="RefSeq" id="XP_043169186.1">
    <property type="nucleotide sequence ID" value="XM_043313251.1"/>
</dbReference>
<gene>
    <name evidence="7" type="ORF">ALTATR162_LOCUS5632</name>
</gene>
<comment type="caution">
    <text evidence="7">The sequence shown here is derived from an EMBL/GenBank/DDBJ whole genome shotgun (WGS) entry which is preliminary data.</text>
</comment>
<evidence type="ECO:0000256" key="5">
    <source>
        <dbReference type="SAM" id="MobiDB-lite"/>
    </source>
</evidence>
<evidence type="ECO:0000256" key="6">
    <source>
        <dbReference type="SAM" id="Phobius"/>
    </source>
</evidence>
<dbReference type="InterPro" id="IPR051694">
    <property type="entry name" value="Immunoregulatory_rcpt-like"/>
</dbReference>
<evidence type="ECO:0000256" key="4">
    <source>
        <dbReference type="ARBA" id="ARBA00023136"/>
    </source>
</evidence>
<evidence type="ECO:0000256" key="2">
    <source>
        <dbReference type="ARBA" id="ARBA00022692"/>
    </source>
</evidence>
<dbReference type="GO" id="GO:0016020">
    <property type="term" value="C:membrane"/>
    <property type="evidence" value="ECO:0007669"/>
    <property type="project" value="UniProtKB-SubCell"/>
</dbReference>
<protein>
    <submittedName>
        <fullName evidence="7">Uncharacterized protein</fullName>
    </submittedName>
</protein>
<dbReference type="SUPFAM" id="SSF64518">
    <property type="entry name" value="Phase 1 flagellin"/>
    <property type="match status" value="1"/>
</dbReference>
<keyword evidence="4 6" id="KW-0472">Membrane</keyword>
<dbReference type="PANTHER" id="PTHR15549:SF26">
    <property type="entry name" value="AXIAL BUDDING PATTERN PROTEIN 2-RELATED"/>
    <property type="match status" value="1"/>
</dbReference>
<evidence type="ECO:0000256" key="3">
    <source>
        <dbReference type="ARBA" id="ARBA00022989"/>
    </source>
</evidence>
<feature type="compositionally biased region" description="Low complexity" evidence="5">
    <location>
        <begin position="132"/>
        <end position="150"/>
    </location>
</feature>
<feature type="compositionally biased region" description="Polar residues" evidence="5">
    <location>
        <begin position="114"/>
        <end position="131"/>
    </location>
</feature>
<comment type="subcellular location">
    <subcellularLocation>
        <location evidence="1">Membrane</location>
        <topology evidence="1">Single-pass membrane protein</topology>
    </subcellularLocation>
</comment>
<dbReference type="GO" id="GO:0071944">
    <property type="term" value="C:cell periphery"/>
    <property type="evidence" value="ECO:0007669"/>
    <property type="project" value="UniProtKB-ARBA"/>
</dbReference>
<evidence type="ECO:0000313" key="7">
    <source>
        <dbReference type="EMBL" id="CAG5159582.1"/>
    </source>
</evidence>
<dbReference type="Proteomes" id="UP000676310">
    <property type="component" value="Unassembled WGS sequence"/>
</dbReference>
<dbReference type="EMBL" id="CAJRGZ010000019">
    <property type="protein sequence ID" value="CAG5159582.1"/>
    <property type="molecule type" value="Genomic_DNA"/>
</dbReference>
<keyword evidence="8" id="KW-1185">Reference proteome</keyword>
<evidence type="ECO:0000256" key="1">
    <source>
        <dbReference type="ARBA" id="ARBA00004167"/>
    </source>
</evidence>
<organism evidence="7 8">
    <name type="scientific">Alternaria atra</name>
    <dbReference type="NCBI Taxonomy" id="119953"/>
    <lineage>
        <taxon>Eukaryota</taxon>
        <taxon>Fungi</taxon>
        <taxon>Dikarya</taxon>
        <taxon>Ascomycota</taxon>
        <taxon>Pezizomycotina</taxon>
        <taxon>Dothideomycetes</taxon>
        <taxon>Pleosporomycetidae</taxon>
        <taxon>Pleosporales</taxon>
        <taxon>Pleosporineae</taxon>
        <taxon>Pleosporaceae</taxon>
        <taxon>Alternaria</taxon>
        <taxon>Alternaria sect. Ulocladioides</taxon>
    </lineage>
</organism>
<dbReference type="GeneID" id="67017432"/>
<proteinExistence type="predicted"/>
<dbReference type="OrthoDB" id="5421765at2759"/>
<dbReference type="PANTHER" id="PTHR15549">
    <property type="entry name" value="PAIRED IMMUNOGLOBULIN-LIKE TYPE 2 RECEPTOR"/>
    <property type="match status" value="1"/>
</dbReference>
<dbReference type="AlphaFoldDB" id="A0A8J2I2D3"/>
<accession>A0A8J2I2D3</accession>
<evidence type="ECO:0000313" key="8">
    <source>
        <dbReference type="Proteomes" id="UP000676310"/>
    </source>
</evidence>
<feature type="region of interest" description="Disordered" evidence="5">
    <location>
        <begin position="114"/>
        <end position="159"/>
    </location>
</feature>
<name>A0A8J2I2D3_9PLEO</name>
<keyword evidence="3 6" id="KW-1133">Transmembrane helix</keyword>